<dbReference type="GO" id="GO:0005737">
    <property type="term" value="C:cytoplasm"/>
    <property type="evidence" value="ECO:0007669"/>
    <property type="project" value="UniProtKB-SubCell"/>
</dbReference>
<evidence type="ECO:0000256" key="1">
    <source>
        <dbReference type="ARBA" id="ARBA00004496"/>
    </source>
</evidence>
<dbReference type="InterPro" id="IPR036179">
    <property type="entry name" value="Ig-like_dom_sf"/>
</dbReference>
<organism evidence="7 8">
    <name type="scientific">Sinocyclocheilus anshuiensis</name>
    <dbReference type="NCBI Taxonomy" id="1608454"/>
    <lineage>
        <taxon>Eukaryota</taxon>
        <taxon>Metazoa</taxon>
        <taxon>Chordata</taxon>
        <taxon>Craniata</taxon>
        <taxon>Vertebrata</taxon>
        <taxon>Euteleostomi</taxon>
        <taxon>Actinopterygii</taxon>
        <taxon>Neopterygii</taxon>
        <taxon>Teleostei</taxon>
        <taxon>Ostariophysi</taxon>
        <taxon>Cypriniformes</taxon>
        <taxon>Cyprinidae</taxon>
        <taxon>Cyprininae</taxon>
        <taxon>Sinocyclocheilus</taxon>
    </lineage>
</organism>
<dbReference type="InterPro" id="IPR003599">
    <property type="entry name" value="Ig_sub"/>
</dbReference>
<keyword evidence="8" id="KW-1185">Reference proteome</keyword>
<evidence type="ECO:0000313" key="8">
    <source>
        <dbReference type="Proteomes" id="UP000472260"/>
    </source>
</evidence>
<accession>A0A671QIP7</accession>
<evidence type="ECO:0000256" key="2">
    <source>
        <dbReference type="ARBA" id="ARBA00022490"/>
    </source>
</evidence>
<dbReference type="InterPro" id="IPR013098">
    <property type="entry name" value="Ig_I-set"/>
</dbReference>
<dbReference type="InterPro" id="IPR052385">
    <property type="entry name" value="Obscurin/Obscurin-like_Reg"/>
</dbReference>
<proteinExistence type="predicted"/>
<evidence type="ECO:0000259" key="6">
    <source>
        <dbReference type="PROSITE" id="PS50835"/>
    </source>
</evidence>
<dbReference type="AlphaFoldDB" id="A0A671QIP7"/>
<dbReference type="PROSITE" id="PS50835">
    <property type="entry name" value="IG_LIKE"/>
    <property type="match status" value="2"/>
</dbReference>
<evidence type="ECO:0000313" key="7">
    <source>
        <dbReference type="Ensembl" id="ENSSANP00000068405.1"/>
    </source>
</evidence>
<evidence type="ECO:0000256" key="5">
    <source>
        <dbReference type="SAM" id="Phobius"/>
    </source>
</evidence>
<feature type="domain" description="Ig-like" evidence="6">
    <location>
        <begin position="36"/>
        <end position="71"/>
    </location>
</feature>
<evidence type="ECO:0000256" key="4">
    <source>
        <dbReference type="ARBA" id="ARBA00023157"/>
    </source>
</evidence>
<keyword evidence="5" id="KW-1133">Transmembrane helix</keyword>
<dbReference type="Ensembl" id="ENSSANT00000072707.1">
    <property type="protein sequence ID" value="ENSSANP00000068405.1"/>
    <property type="gene ID" value="ENSSANG00000034100.1"/>
</dbReference>
<dbReference type="CDD" id="cd00096">
    <property type="entry name" value="Ig"/>
    <property type="match status" value="1"/>
</dbReference>
<protein>
    <recommendedName>
        <fullName evidence="6">Ig-like domain-containing protein</fullName>
    </recommendedName>
</protein>
<sequence>MNAYFLFAFYRTSLVLFQGDSNILHVCFCFPSTEKPLYFSDELQNHKAEEGKTAILCCELSTPGVSVQWKKGTVLLKPSNKYEIKEVGRKLQLQIHELTAQDSGPLFFSEELQNQEAEEGNTVTLHCELSKPGVSVQWKKGTVLLKASKKYEIKQDGRELQLQINELTAQDSGAYKCCVGNLVTTASLVVKGDYSSVISVSMVFGITIFWTVYVSSFFLLSM</sequence>
<dbReference type="PANTHER" id="PTHR35971">
    <property type="entry name" value="SI:DKEY-31G6.6"/>
    <property type="match status" value="1"/>
</dbReference>
<dbReference type="SUPFAM" id="SSF48726">
    <property type="entry name" value="Immunoglobulin"/>
    <property type="match status" value="2"/>
</dbReference>
<dbReference type="Pfam" id="PF07679">
    <property type="entry name" value="I-set"/>
    <property type="match status" value="2"/>
</dbReference>
<dbReference type="FunFam" id="2.60.40.10:FF:000228">
    <property type="entry name" value="obscurin isoform X4"/>
    <property type="match status" value="1"/>
</dbReference>
<evidence type="ECO:0000256" key="3">
    <source>
        <dbReference type="ARBA" id="ARBA00022553"/>
    </source>
</evidence>
<dbReference type="SMART" id="SM00409">
    <property type="entry name" value="IG"/>
    <property type="match status" value="1"/>
</dbReference>
<feature type="domain" description="Ig-like" evidence="6">
    <location>
        <begin position="105"/>
        <end position="189"/>
    </location>
</feature>
<dbReference type="InterPro" id="IPR013783">
    <property type="entry name" value="Ig-like_fold"/>
</dbReference>
<dbReference type="InterPro" id="IPR007110">
    <property type="entry name" value="Ig-like_dom"/>
</dbReference>
<reference evidence="7" key="2">
    <citation type="submission" date="2025-09" db="UniProtKB">
        <authorList>
            <consortium name="Ensembl"/>
        </authorList>
    </citation>
    <scope>IDENTIFICATION</scope>
</reference>
<name>A0A671QIP7_9TELE</name>
<dbReference type="SMART" id="SM00408">
    <property type="entry name" value="IGc2"/>
    <property type="match status" value="1"/>
</dbReference>
<feature type="transmembrane region" description="Helical" evidence="5">
    <location>
        <begin position="197"/>
        <end position="220"/>
    </location>
</feature>
<dbReference type="Proteomes" id="UP000472260">
    <property type="component" value="Unassembled WGS sequence"/>
</dbReference>
<comment type="subcellular location">
    <subcellularLocation>
        <location evidence="1">Cytoplasm</location>
    </subcellularLocation>
</comment>
<dbReference type="PANTHER" id="PTHR35971:SF5">
    <property type="entry name" value="OBSCURIN LIKE CYTOSKELETAL ADAPTOR 1"/>
    <property type="match status" value="1"/>
</dbReference>
<keyword evidence="2" id="KW-0963">Cytoplasm</keyword>
<dbReference type="InterPro" id="IPR003598">
    <property type="entry name" value="Ig_sub2"/>
</dbReference>
<keyword evidence="5" id="KW-0472">Membrane</keyword>
<reference evidence="7" key="1">
    <citation type="submission" date="2025-08" db="UniProtKB">
        <authorList>
            <consortium name="Ensembl"/>
        </authorList>
    </citation>
    <scope>IDENTIFICATION</scope>
</reference>
<keyword evidence="4" id="KW-1015">Disulfide bond</keyword>
<keyword evidence="3" id="KW-0597">Phosphoprotein</keyword>
<dbReference type="Gene3D" id="2.60.40.10">
    <property type="entry name" value="Immunoglobulins"/>
    <property type="match status" value="2"/>
</dbReference>
<keyword evidence="5" id="KW-0812">Transmembrane</keyword>